<protein>
    <recommendedName>
        <fullName evidence="6">FYVE-type domain-containing protein</fullName>
    </recommendedName>
</protein>
<dbReference type="PANTHER" id="PTHR43433:SF10">
    <property type="entry name" value="AB HYDROLASE-1 DOMAIN-CONTAINING PROTEIN"/>
    <property type="match status" value="1"/>
</dbReference>
<keyword evidence="8" id="KW-1185">Reference proteome</keyword>
<dbReference type="PROSITE" id="PS50178">
    <property type="entry name" value="ZF_FYVE"/>
    <property type="match status" value="1"/>
</dbReference>
<feature type="compositionally biased region" description="Gly residues" evidence="5">
    <location>
        <begin position="622"/>
        <end position="651"/>
    </location>
</feature>
<dbReference type="InterPro" id="IPR000306">
    <property type="entry name" value="Znf_FYVE"/>
</dbReference>
<evidence type="ECO:0000313" key="8">
    <source>
        <dbReference type="Proteomes" id="UP000002630"/>
    </source>
</evidence>
<dbReference type="STRING" id="2880.D7FSU7"/>
<name>D7FSU7_ECTSI</name>
<organism evidence="7 8">
    <name type="scientific">Ectocarpus siliculosus</name>
    <name type="common">Brown alga</name>
    <name type="synonym">Conferva siliculosa</name>
    <dbReference type="NCBI Taxonomy" id="2880"/>
    <lineage>
        <taxon>Eukaryota</taxon>
        <taxon>Sar</taxon>
        <taxon>Stramenopiles</taxon>
        <taxon>Ochrophyta</taxon>
        <taxon>PX clade</taxon>
        <taxon>Phaeophyceae</taxon>
        <taxon>Ectocarpales</taxon>
        <taxon>Ectocarpaceae</taxon>
        <taxon>Ectocarpus</taxon>
    </lineage>
</organism>
<dbReference type="EMBL" id="FN648421">
    <property type="protein sequence ID" value="CBJ31238.1"/>
    <property type="molecule type" value="Genomic_DNA"/>
</dbReference>
<dbReference type="Pfam" id="PF12146">
    <property type="entry name" value="Hydrolase_4"/>
    <property type="match status" value="1"/>
</dbReference>
<gene>
    <name evidence="7" type="ORF">Esi_0240_0019</name>
</gene>
<feature type="region of interest" description="Disordered" evidence="5">
    <location>
        <begin position="744"/>
        <end position="847"/>
    </location>
</feature>
<evidence type="ECO:0000256" key="4">
    <source>
        <dbReference type="PROSITE-ProRule" id="PRU00091"/>
    </source>
</evidence>
<dbReference type="Gene3D" id="3.40.50.1820">
    <property type="entry name" value="alpha/beta hydrolase"/>
    <property type="match status" value="1"/>
</dbReference>
<feature type="region of interest" description="Disordered" evidence="5">
    <location>
        <begin position="1"/>
        <end position="79"/>
    </location>
</feature>
<dbReference type="InterPro" id="IPR050471">
    <property type="entry name" value="AB_hydrolase"/>
</dbReference>
<dbReference type="SMART" id="SM00064">
    <property type="entry name" value="FYVE"/>
    <property type="match status" value="1"/>
</dbReference>
<dbReference type="SUPFAM" id="SSF57903">
    <property type="entry name" value="FYVE/PHD zinc finger"/>
    <property type="match status" value="1"/>
</dbReference>
<evidence type="ECO:0000256" key="2">
    <source>
        <dbReference type="ARBA" id="ARBA00022771"/>
    </source>
</evidence>
<evidence type="ECO:0000256" key="1">
    <source>
        <dbReference type="ARBA" id="ARBA00022723"/>
    </source>
</evidence>
<keyword evidence="2 4" id="KW-0863">Zinc-finger</keyword>
<feature type="compositionally biased region" description="Basic and acidic residues" evidence="5">
    <location>
        <begin position="786"/>
        <end position="798"/>
    </location>
</feature>
<proteinExistence type="predicted"/>
<reference evidence="7 8" key="1">
    <citation type="journal article" date="2010" name="Nature">
        <title>The Ectocarpus genome and the independent evolution of multicellularity in brown algae.</title>
        <authorList>
            <person name="Cock J.M."/>
            <person name="Sterck L."/>
            <person name="Rouze P."/>
            <person name="Scornet D."/>
            <person name="Allen A.E."/>
            <person name="Amoutzias G."/>
            <person name="Anthouard V."/>
            <person name="Artiguenave F."/>
            <person name="Aury J.M."/>
            <person name="Badger J.H."/>
            <person name="Beszteri B."/>
            <person name="Billiau K."/>
            <person name="Bonnet E."/>
            <person name="Bothwell J.H."/>
            <person name="Bowler C."/>
            <person name="Boyen C."/>
            <person name="Brownlee C."/>
            <person name="Carrano C.J."/>
            <person name="Charrier B."/>
            <person name="Cho G.Y."/>
            <person name="Coelho S.M."/>
            <person name="Collen J."/>
            <person name="Corre E."/>
            <person name="Da Silva C."/>
            <person name="Delage L."/>
            <person name="Delaroque N."/>
            <person name="Dittami S.M."/>
            <person name="Doulbeau S."/>
            <person name="Elias M."/>
            <person name="Farnham G."/>
            <person name="Gachon C.M."/>
            <person name="Gschloessl B."/>
            <person name="Heesch S."/>
            <person name="Jabbari K."/>
            <person name="Jubin C."/>
            <person name="Kawai H."/>
            <person name="Kimura K."/>
            <person name="Kloareg B."/>
            <person name="Kupper F.C."/>
            <person name="Lang D."/>
            <person name="Le Bail A."/>
            <person name="Leblanc C."/>
            <person name="Lerouge P."/>
            <person name="Lohr M."/>
            <person name="Lopez P.J."/>
            <person name="Martens C."/>
            <person name="Maumus F."/>
            <person name="Michel G."/>
            <person name="Miranda-Saavedra D."/>
            <person name="Morales J."/>
            <person name="Moreau H."/>
            <person name="Motomura T."/>
            <person name="Nagasato C."/>
            <person name="Napoli C.A."/>
            <person name="Nelson D.R."/>
            <person name="Nyvall-Collen P."/>
            <person name="Peters A.F."/>
            <person name="Pommier C."/>
            <person name="Potin P."/>
            <person name="Poulain J."/>
            <person name="Quesneville H."/>
            <person name="Read B."/>
            <person name="Rensing S.A."/>
            <person name="Ritter A."/>
            <person name="Rousvoal S."/>
            <person name="Samanta M."/>
            <person name="Samson G."/>
            <person name="Schroeder D.C."/>
            <person name="Segurens B."/>
            <person name="Strittmatter M."/>
            <person name="Tonon T."/>
            <person name="Tregear J.W."/>
            <person name="Valentin K."/>
            <person name="von Dassow P."/>
            <person name="Yamagishi T."/>
            <person name="Van de Peer Y."/>
            <person name="Wincker P."/>
        </authorList>
    </citation>
    <scope>NUCLEOTIDE SEQUENCE [LARGE SCALE GENOMIC DNA]</scope>
    <source>
        <strain evidence="8">Ec32 / CCAP1310/4</strain>
    </source>
</reference>
<dbReference type="Pfam" id="PF01363">
    <property type="entry name" value="FYVE"/>
    <property type="match status" value="1"/>
</dbReference>
<keyword evidence="3" id="KW-0862">Zinc</keyword>
<feature type="compositionally biased region" description="Polar residues" evidence="5">
    <location>
        <begin position="61"/>
        <end position="79"/>
    </location>
</feature>
<feature type="compositionally biased region" description="Low complexity" evidence="5">
    <location>
        <begin position="652"/>
        <end position="661"/>
    </location>
</feature>
<feature type="compositionally biased region" description="Low complexity" evidence="5">
    <location>
        <begin position="713"/>
        <end position="732"/>
    </location>
</feature>
<evidence type="ECO:0000256" key="3">
    <source>
        <dbReference type="ARBA" id="ARBA00022833"/>
    </source>
</evidence>
<sequence>MEHEGGEEGPAPTEDGPAQLHKLPTRAPRRSNSGGDENLGAAGRSIGFSSPVAATPRRRQTNMSTGKSQSVRGPMGSSSVDASMWVPDDMAPNCCVCKAEFAVYRRRHHCRTCGRVTCDDCSSKRIRGDRTCLLCWDRIGRKMSGLGLPSNDDRAAAGAAGAAGAGGVRKSALFSLIEEERYNRSFVRADGKTVSYSVAGVPDGLPVFLFLGLDSHRHSAAHFEDIARRRGLQLICIDRPGRGRSDPIPVPEVDAEAGAEVDVQGLITEATEAAVVDTIKQLCAKLRIGKAAMVGQSVGAVFAMDCARNEELKDVFEGTTVCLVSPWVPLAARGCNTFLQKASSMPALTSTVGRLGGEMMVKQVGDMARGSSGASEVEKGYLEAPYTQDLIKHVSGLKEGKGSIKNEVFLALHNKGPEEAMERCTGVIHPVKIWHGRSDQLVPYAATKWLERSLPSCTSAVIPGGTHALVYDKGSMEEVFTAAQKGVQEARVSKEQWKRKSTARFTARRLGSQLSYVASNVFSPRDDTSPSAAATAAAAAGATAGMMSPRSTKKVDQATPSEVTAVQEGQAAGKKEDPLNLRKMVAKAISRNASGTPDSSAHSLASAANNSRHNAGTNCGSSGHGSGSGHGNVSGHGSGHGVVGMGSGHGSSGHSLSWHSNGAGGGGSGSGHGTAGRRLSALSSSSTGSRHGPGSSRHGSESAPPPIPENGELVGTLDSSGGSGSSSPAGLLGEIGKQFSLALNGSFGHEGSDTGEASMPPPPPPPVAKPRDAGATAEKGLQDTSSHSEKTGDMDQGRDGGGGGGEDEATNLDADASGDNRFGRAFTGAGAGGGTPHLNDGGRDESMGPAERAFAAAFGGGGAVCSTPRVTSHPKLSFGTPVTERVVSTSTSASVYGTPSRVTPSASVFGTPLRGFAADTAGPSAGSTAGGSGHGSAGPVRKSSFAIEGVVAVDKVAGYEAAMANWPAGKVEGNPAWEEWSSAKKLVCHLVTAGCLAVIVLTW</sequence>
<evidence type="ECO:0000313" key="7">
    <source>
        <dbReference type="EMBL" id="CBJ31238.1"/>
    </source>
</evidence>
<dbReference type="Gene3D" id="3.30.40.10">
    <property type="entry name" value="Zinc/RING finger domain, C3HC4 (zinc finger)"/>
    <property type="match status" value="1"/>
</dbReference>
<feature type="domain" description="FYVE-type" evidence="6">
    <location>
        <begin position="88"/>
        <end position="135"/>
    </location>
</feature>
<dbReference type="EMBL" id="FN649758">
    <property type="protein sequence ID" value="CBJ31238.1"/>
    <property type="molecule type" value="Genomic_DNA"/>
</dbReference>
<feature type="compositionally biased region" description="Low complexity" evidence="5">
    <location>
        <begin position="599"/>
        <end position="615"/>
    </location>
</feature>
<dbReference type="PANTHER" id="PTHR43433">
    <property type="entry name" value="HYDROLASE, ALPHA/BETA FOLD FAMILY PROTEIN"/>
    <property type="match status" value="1"/>
</dbReference>
<dbReference type="InParanoid" id="D7FSU7"/>
<keyword evidence="1" id="KW-0479">Metal-binding</keyword>
<evidence type="ECO:0000259" key="6">
    <source>
        <dbReference type="PROSITE" id="PS50178"/>
    </source>
</evidence>
<dbReference type="GO" id="GO:0008270">
    <property type="term" value="F:zinc ion binding"/>
    <property type="evidence" value="ECO:0007669"/>
    <property type="project" value="UniProtKB-KW"/>
</dbReference>
<dbReference type="AlphaFoldDB" id="D7FSU7"/>
<evidence type="ECO:0000256" key="5">
    <source>
        <dbReference type="SAM" id="MobiDB-lite"/>
    </source>
</evidence>
<feature type="compositionally biased region" description="Pro residues" evidence="5">
    <location>
        <begin position="759"/>
        <end position="768"/>
    </location>
</feature>
<dbReference type="InterPro" id="IPR029058">
    <property type="entry name" value="AB_hydrolase_fold"/>
</dbReference>
<feature type="compositionally biased region" description="Gly residues" evidence="5">
    <location>
        <begin position="662"/>
        <end position="674"/>
    </location>
</feature>
<dbReference type="OrthoDB" id="435520at2759"/>
<dbReference type="InterPro" id="IPR022742">
    <property type="entry name" value="Hydrolase_4"/>
</dbReference>
<dbReference type="InterPro" id="IPR013083">
    <property type="entry name" value="Znf_RING/FYVE/PHD"/>
</dbReference>
<feature type="region of interest" description="Disordered" evidence="5">
    <location>
        <begin position="591"/>
        <end position="732"/>
    </location>
</feature>
<dbReference type="Proteomes" id="UP000002630">
    <property type="component" value="Linkage Group LG33"/>
</dbReference>
<dbReference type="eggNOG" id="KOG1729">
    <property type="taxonomic scope" value="Eukaryota"/>
</dbReference>
<feature type="compositionally biased region" description="Low complexity" evidence="5">
    <location>
        <begin position="676"/>
        <end position="697"/>
    </location>
</feature>
<accession>D7FSU7</accession>
<dbReference type="InterPro" id="IPR017455">
    <property type="entry name" value="Znf_FYVE-rel"/>
</dbReference>
<dbReference type="InterPro" id="IPR011011">
    <property type="entry name" value="Znf_FYVE_PHD"/>
</dbReference>
<dbReference type="SUPFAM" id="SSF53474">
    <property type="entry name" value="alpha/beta-Hydrolases"/>
    <property type="match status" value="1"/>
</dbReference>
<feature type="region of interest" description="Disordered" evidence="5">
    <location>
        <begin position="542"/>
        <end position="579"/>
    </location>
</feature>
<feature type="region of interest" description="Disordered" evidence="5">
    <location>
        <begin position="920"/>
        <end position="939"/>
    </location>
</feature>